<dbReference type="Proteomes" id="UP000547209">
    <property type="component" value="Unassembled WGS sequence"/>
</dbReference>
<feature type="compositionally biased region" description="Basic and acidic residues" evidence="1">
    <location>
        <begin position="176"/>
        <end position="193"/>
    </location>
</feature>
<protein>
    <submittedName>
        <fullName evidence="3">GNAT family N-acetyltransferase</fullName>
    </submittedName>
</protein>
<keyword evidence="4" id="KW-1185">Reference proteome</keyword>
<evidence type="ECO:0000313" key="4">
    <source>
        <dbReference type="Proteomes" id="UP000547209"/>
    </source>
</evidence>
<evidence type="ECO:0000313" key="3">
    <source>
        <dbReference type="EMBL" id="MBB6672145.1"/>
    </source>
</evidence>
<dbReference type="InterPro" id="IPR016181">
    <property type="entry name" value="Acyl_CoA_acyltransferase"/>
</dbReference>
<proteinExistence type="predicted"/>
<evidence type="ECO:0000256" key="1">
    <source>
        <dbReference type="SAM" id="MobiDB-lite"/>
    </source>
</evidence>
<dbReference type="Gene3D" id="3.40.630.30">
    <property type="match status" value="1"/>
</dbReference>
<feature type="domain" description="N-acetyltransferase" evidence="2">
    <location>
        <begin position="7"/>
        <end position="171"/>
    </location>
</feature>
<keyword evidence="3" id="KW-0808">Transferase</keyword>
<dbReference type="Pfam" id="PF13302">
    <property type="entry name" value="Acetyltransf_3"/>
    <property type="match status" value="1"/>
</dbReference>
<reference evidence="3 4" key="1">
    <citation type="submission" date="2020-08" db="EMBL/GenBank/DDBJ databases">
        <title>Cohnella phylogeny.</title>
        <authorList>
            <person name="Dunlap C."/>
        </authorList>
    </citation>
    <scope>NUCLEOTIDE SEQUENCE [LARGE SCALE GENOMIC DNA]</scope>
    <source>
        <strain evidence="3 4">DSM 28246</strain>
    </source>
</reference>
<dbReference type="PROSITE" id="PS51186">
    <property type="entry name" value="GNAT"/>
    <property type="match status" value="1"/>
</dbReference>
<evidence type="ECO:0000259" key="2">
    <source>
        <dbReference type="PROSITE" id="PS51186"/>
    </source>
</evidence>
<dbReference type="PANTHER" id="PTHR43792">
    <property type="entry name" value="GNAT FAMILY, PUTATIVE (AFU_ORTHOLOGUE AFUA_3G00765)-RELATED-RELATED"/>
    <property type="match status" value="1"/>
</dbReference>
<name>A0A7X0VFJ9_9BACL</name>
<accession>A0A7X0VFJ9</accession>
<organism evidence="3 4">
    <name type="scientific">Cohnella nanjingensis</name>
    <dbReference type="NCBI Taxonomy" id="1387779"/>
    <lineage>
        <taxon>Bacteria</taxon>
        <taxon>Bacillati</taxon>
        <taxon>Bacillota</taxon>
        <taxon>Bacilli</taxon>
        <taxon>Bacillales</taxon>
        <taxon>Paenibacillaceae</taxon>
        <taxon>Cohnella</taxon>
    </lineage>
</organism>
<comment type="caution">
    <text evidence="3">The sequence shown here is derived from an EMBL/GenBank/DDBJ whole genome shotgun (WGS) entry which is preliminary data.</text>
</comment>
<gene>
    <name evidence="3" type="ORF">H7C19_15810</name>
</gene>
<dbReference type="EMBL" id="JACJVP010000025">
    <property type="protein sequence ID" value="MBB6672145.1"/>
    <property type="molecule type" value="Genomic_DNA"/>
</dbReference>
<dbReference type="InterPro" id="IPR051531">
    <property type="entry name" value="N-acetyltransferase"/>
</dbReference>
<dbReference type="SUPFAM" id="SSF55729">
    <property type="entry name" value="Acyl-CoA N-acyltransferases (Nat)"/>
    <property type="match status" value="1"/>
</dbReference>
<feature type="region of interest" description="Disordered" evidence="1">
    <location>
        <begin position="174"/>
        <end position="193"/>
    </location>
</feature>
<dbReference type="RefSeq" id="WP_185143624.1">
    <property type="nucleotide sequence ID" value="NZ_JACJVP010000025.1"/>
</dbReference>
<sequence length="193" mass="22075">MLETERLLIREFTMDDAEAVHRYASDPIVTQYTIWGPNTEEETRAYMKLMMEMREQQPRRGYEWAMTLRDGGALIGGCGLHVSEPAQGEIGYCLNPAYWRQGYASEAAEALLRFGFGTLGLHRIYATCRPGNIGSAKVMQHVGMQYEGRLREHMRHKGSWHDSFLYSILEQEYESGESRSPAKEISEAKELNS</sequence>
<dbReference type="PANTHER" id="PTHR43792:SF1">
    <property type="entry name" value="N-ACETYLTRANSFERASE DOMAIN-CONTAINING PROTEIN"/>
    <property type="match status" value="1"/>
</dbReference>
<dbReference type="AlphaFoldDB" id="A0A7X0VFJ9"/>
<dbReference type="InterPro" id="IPR000182">
    <property type="entry name" value="GNAT_dom"/>
</dbReference>
<dbReference type="GO" id="GO:0016747">
    <property type="term" value="F:acyltransferase activity, transferring groups other than amino-acyl groups"/>
    <property type="evidence" value="ECO:0007669"/>
    <property type="project" value="InterPro"/>
</dbReference>